<dbReference type="Proteomes" id="UP001207654">
    <property type="component" value="Unassembled WGS sequence"/>
</dbReference>
<evidence type="ECO:0008006" key="5">
    <source>
        <dbReference type="Google" id="ProtNLM"/>
    </source>
</evidence>
<gene>
    <name evidence="3" type="ORF">OV287_10720</name>
</gene>
<dbReference type="EMBL" id="JAPNKA010000001">
    <property type="protein sequence ID" value="MCY1074965.1"/>
    <property type="molecule type" value="Genomic_DNA"/>
</dbReference>
<reference evidence="3 4" key="1">
    <citation type="submission" date="2022-11" db="EMBL/GenBank/DDBJ databases">
        <title>Minimal conservation of predation-associated metabolite biosynthetic gene clusters underscores biosynthetic potential of Myxococcota including descriptions for ten novel species: Archangium lansinium sp. nov., Myxococcus landrumus sp. nov., Nannocystis bai.</title>
        <authorList>
            <person name="Ahearne A."/>
            <person name="Stevens C."/>
            <person name="Phillips K."/>
        </authorList>
    </citation>
    <scope>NUCLEOTIDE SEQUENCE [LARGE SCALE GENOMIC DNA]</scope>
    <source>
        <strain evidence="3 4">MIWBW</strain>
    </source>
</reference>
<dbReference type="RefSeq" id="WP_267533916.1">
    <property type="nucleotide sequence ID" value="NZ_JAPNKA010000001.1"/>
</dbReference>
<evidence type="ECO:0000256" key="2">
    <source>
        <dbReference type="SAM" id="SignalP"/>
    </source>
</evidence>
<feature type="signal peptide" evidence="2">
    <location>
        <begin position="1"/>
        <end position="20"/>
    </location>
</feature>
<accession>A0ABT4A009</accession>
<proteinExistence type="predicted"/>
<evidence type="ECO:0000313" key="3">
    <source>
        <dbReference type="EMBL" id="MCY1074965.1"/>
    </source>
</evidence>
<feature type="region of interest" description="Disordered" evidence="1">
    <location>
        <begin position="19"/>
        <end position="61"/>
    </location>
</feature>
<protein>
    <recommendedName>
        <fullName evidence="5">Lipoprotein</fullName>
    </recommendedName>
</protein>
<organism evidence="3 4">
    <name type="scientific">Archangium lansingense</name>
    <dbReference type="NCBI Taxonomy" id="2995310"/>
    <lineage>
        <taxon>Bacteria</taxon>
        <taxon>Pseudomonadati</taxon>
        <taxon>Myxococcota</taxon>
        <taxon>Myxococcia</taxon>
        <taxon>Myxococcales</taxon>
        <taxon>Cystobacterineae</taxon>
        <taxon>Archangiaceae</taxon>
        <taxon>Archangium</taxon>
    </lineage>
</organism>
<keyword evidence="2" id="KW-0732">Signal</keyword>
<name>A0ABT4A009_9BACT</name>
<feature type="chain" id="PRO_5046742832" description="Lipoprotein" evidence="2">
    <location>
        <begin position="21"/>
        <end position="61"/>
    </location>
</feature>
<dbReference type="PROSITE" id="PS51257">
    <property type="entry name" value="PROKAR_LIPOPROTEIN"/>
    <property type="match status" value="1"/>
</dbReference>
<evidence type="ECO:0000256" key="1">
    <source>
        <dbReference type="SAM" id="MobiDB-lite"/>
    </source>
</evidence>
<keyword evidence="4" id="KW-1185">Reference proteome</keyword>
<evidence type="ECO:0000313" key="4">
    <source>
        <dbReference type="Proteomes" id="UP001207654"/>
    </source>
</evidence>
<sequence>MRFRACIALLLFVSACTTSAPSPREPAARDPRLANLQRAAARKPPVQPMVSATEEHGTVAA</sequence>
<comment type="caution">
    <text evidence="3">The sequence shown here is derived from an EMBL/GenBank/DDBJ whole genome shotgun (WGS) entry which is preliminary data.</text>
</comment>